<evidence type="ECO:0000313" key="3">
    <source>
        <dbReference type="Proteomes" id="UP001152795"/>
    </source>
</evidence>
<evidence type="ECO:0000313" key="2">
    <source>
        <dbReference type="EMBL" id="CAB4030061.1"/>
    </source>
</evidence>
<organism evidence="2 3">
    <name type="scientific">Paramuricea clavata</name>
    <name type="common">Red gorgonian</name>
    <name type="synonym">Violescent sea-whip</name>
    <dbReference type="NCBI Taxonomy" id="317549"/>
    <lineage>
        <taxon>Eukaryota</taxon>
        <taxon>Metazoa</taxon>
        <taxon>Cnidaria</taxon>
        <taxon>Anthozoa</taxon>
        <taxon>Octocorallia</taxon>
        <taxon>Malacalcyonacea</taxon>
        <taxon>Plexauridae</taxon>
        <taxon>Paramuricea</taxon>
    </lineage>
</organism>
<proteinExistence type="predicted"/>
<comment type="caution">
    <text evidence="2">The sequence shown here is derived from an EMBL/GenBank/DDBJ whole genome shotgun (WGS) entry which is preliminary data.</text>
</comment>
<feature type="region of interest" description="Disordered" evidence="1">
    <location>
        <begin position="1"/>
        <end position="89"/>
    </location>
</feature>
<feature type="compositionally biased region" description="Gly residues" evidence="1">
    <location>
        <begin position="33"/>
        <end position="62"/>
    </location>
</feature>
<dbReference type="EMBL" id="CACRXK020016599">
    <property type="protein sequence ID" value="CAB4030061.1"/>
    <property type="molecule type" value="Genomic_DNA"/>
</dbReference>
<feature type="compositionally biased region" description="Basic and acidic residues" evidence="1">
    <location>
        <begin position="66"/>
        <end position="77"/>
    </location>
</feature>
<accession>A0A7D9LC33</accession>
<feature type="compositionally biased region" description="Basic and acidic residues" evidence="1">
    <location>
        <begin position="112"/>
        <end position="131"/>
    </location>
</feature>
<keyword evidence="3" id="KW-1185">Reference proteome</keyword>
<sequence length="293" mass="30593">MERNPSGCGGDEDGRTGRGNPGGAAGGVLAAPGGAGGDATRGGGPVTAGGASRGGDSRGTGGACRVADDAGRVDDASHGGGGDSRGPCGESRVAMMQVVVVMIAGVTGRGGGDGRRDAARDARRIRGNDREAGDDEMQTDGAARPADRDERRVDGVERQAETGPAWLWADIVGEVGENVNSQEPNRPGNRVPMPNVQFGGRVARPNTVVLHAQAFKDISVREVMGSLLKCVRQDTIKCLQQVPGPSYRVTFRSTEFKQLFLNQEFSVRGERVIAQEVETPSLMVKVLFVPTEI</sequence>
<feature type="compositionally biased region" description="Basic and acidic residues" evidence="1">
    <location>
        <begin position="145"/>
        <end position="159"/>
    </location>
</feature>
<feature type="compositionally biased region" description="Gly residues" evidence="1">
    <location>
        <begin position="17"/>
        <end position="26"/>
    </location>
</feature>
<evidence type="ECO:0000256" key="1">
    <source>
        <dbReference type="SAM" id="MobiDB-lite"/>
    </source>
</evidence>
<dbReference type="AlphaFoldDB" id="A0A7D9LC33"/>
<protein>
    <submittedName>
        <fullName evidence="2">Uncharacterized protein</fullName>
    </submittedName>
</protein>
<name>A0A7D9LC33_PARCT</name>
<reference evidence="2" key="1">
    <citation type="submission" date="2020-04" db="EMBL/GenBank/DDBJ databases">
        <authorList>
            <person name="Alioto T."/>
            <person name="Alioto T."/>
            <person name="Gomez Garrido J."/>
        </authorList>
    </citation>
    <scope>NUCLEOTIDE SEQUENCE</scope>
    <source>
        <strain evidence="2">A484AB</strain>
    </source>
</reference>
<dbReference type="Proteomes" id="UP001152795">
    <property type="component" value="Unassembled WGS sequence"/>
</dbReference>
<gene>
    <name evidence="2" type="ORF">PACLA_8A083040</name>
</gene>
<feature type="region of interest" description="Disordered" evidence="1">
    <location>
        <begin position="107"/>
        <end position="159"/>
    </location>
</feature>